<dbReference type="PROSITE" id="PS51371">
    <property type="entry name" value="CBS"/>
    <property type="match status" value="2"/>
</dbReference>
<dbReference type="EMBL" id="CP000828">
    <property type="protein sequence ID" value="ABW31339.1"/>
    <property type="molecule type" value="Genomic_DNA"/>
</dbReference>
<dbReference type="PANTHER" id="PTHR43080:SF2">
    <property type="entry name" value="CBS DOMAIN-CONTAINING PROTEIN"/>
    <property type="match status" value="1"/>
</dbReference>
<keyword evidence="6" id="KW-1185">Reference proteome</keyword>
<sequence length="163" mass="18151">MAESHPVVKDFMTPDPITISPTDSIERVIKLIEDHRISGMPVVDASNHVVGIISEGDLLVRESPMQPPLYMTLLGSVIYFESPKQFHQHMQKALGMLVQDVMTSQPITTKPDIPLTSAANLMLSKKINRLPVVDNDQYLIGIITRHDLVRALKPAVTYESLPD</sequence>
<reference evidence="4 6" key="1">
    <citation type="journal article" date="2008" name="Proc. Natl. Acad. Sci. U.S.A.">
        <title>Niche adaptation and genome expansion in the chlorophyll d-producing cyanobacterium Acaryochloris marina.</title>
        <authorList>
            <person name="Swingley W.D."/>
            <person name="Chen M."/>
            <person name="Cheung P.C."/>
            <person name="Conrad A.L."/>
            <person name="Dejesa L.C."/>
            <person name="Hao J."/>
            <person name="Honchak B.M."/>
            <person name="Karbach L.E."/>
            <person name="Kurdoglu A."/>
            <person name="Lahiri S."/>
            <person name="Mastrian S.D."/>
            <person name="Miyashita H."/>
            <person name="Page L."/>
            <person name="Ramakrishna P."/>
            <person name="Satoh S."/>
            <person name="Sattley W.M."/>
            <person name="Shimada Y."/>
            <person name="Taylor H.L."/>
            <person name="Tomo T."/>
            <person name="Tsuchiya T."/>
            <person name="Wang Z.T."/>
            <person name="Raymond J."/>
            <person name="Mimuro M."/>
            <person name="Blankenship R.E."/>
            <person name="Touchman J.W."/>
        </authorList>
    </citation>
    <scope>NUCLEOTIDE SEQUENCE [LARGE SCALE GENOMIC DNA]</scope>
    <source>
        <strain evidence="6">MBIC 11017</strain>
        <strain evidence="4">MBIC11017</strain>
    </source>
</reference>
<dbReference type="InterPro" id="IPR000644">
    <property type="entry name" value="CBS_dom"/>
</dbReference>
<dbReference type="HOGENOM" id="CLU_040681_9_0_3"/>
<feature type="domain" description="CBS" evidence="3">
    <location>
        <begin position="12"/>
        <end position="69"/>
    </location>
</feature>
<dbReference type="PANTHER" id="PTHR43080">
    <property type="entry name" value="CBS DOMAIN-CONTAINING PROTEIN CBSX3, MITOCHONDRIAL"/>
    <property type="match status" value="1"/>
</dbReference>
<dbReference type="SMART" id="SM00116">
    <property type="entry name" value="CBS"/>
    <property type="match status" value="2"/>
</dbReference>
<dbReference type="CDD" id="cd04586">
    <property type="entry name" value="CBS_pair_BON_assoc"/>
    <property type="match status" value="1"/>
</dbReference>
<dbReference type="Proteomes" id="UP000000268">
    <property type="component" value="Chromosome"/>
</dbReference>
<dbReference type="InterPro" id="IPR046342">
    <property type="entry name" value="CBS_dom_sf"/>
</dbReference>
<dbReference type="STRING" id="329726.AM1_0009"/>
<evidence type="ECO:0000259" key="3">
    <source>
        <dbReference type="PROSITE" id="PS51371"/>
    </source>
</evidence>
<dbReference type="SUPFAM" id="SSF54631">
    <property type="entry name" value="CBS-domain pair"/>
    <property type="match status" value="1"/>
</dbReference>
<name>B0C4Y6_ACAM1</name>
<dbReference type="Gene3D" id="3.10.580.10">
    <property type="entry name" value="CBS-domain"/>
    <property type="match status" value="1"/>
</dbReference>
<dbReference type="InterPro" id="IPR051257">
    <property type="entry name" value="Diverse_CBS-Domain"/>
</dbReference>
<proteinExistence type="predicted"/>
<feature type="domain" description="CBS" evidence="3">
    <location>
        <begin position="102"/>
        <end position="163"/>
    </location>
</feature>
<keyword evidence="1 2" id="KW-0129">CBS domain</keyword>
<dbReference type="OrthoDB" id="9812438at2"/>
<dbReference type="EMBL" id="CP000828">
    <property type="protein sequence ID" value="ABW25098.1"/>
    <property type="molecule type" value="Genomic_DNA"/>
</dbReference>
<evidence type="ECO:0000256" key="2">
    <source>
        <dbReference type="PROSITE-ProRule" id="PRU00703"/>
    </source>
</evidence>
<dbReference type="KEGG" id="amr:AM1_6410"/>
<evidence type="ECO:0000313" key="4">
    <source>
        <dbReference type="EMBL" id="ABW25098.1"/>
    </source>
</evidence>
<evidence type="ECO:0000313" key="5">
    <source>
        <dbReference type="EMBL" id="ABW31339.1"/>
    </source>
</evidence>
<dbReference type="KEGG" id="amr:AM1_0009"/>
<dbReference type="RefSeq" id="WP_012160720.1">
    <property type="nucleotide sequence ID" value="NC_009925.1"/>
</dbReference>
<evidence type="ECO:0000256" key="1">
    <source>
        <dbReference type="ARBA" id="ARBA00023122"/>
    </source>
</evidence>
<dbReference type="AlphaFoldDB" id="B0C4Y6"/>
<dbReference type="Pfam" id="PF00571">
    <property type="entry name" value="CBS"/>
    <property type="match status" value="2"/>
</dbReference>
<gene>
    <name evidence="4" type="ordered locus">AM1_0009</name>
    <name evidence="5" type="ordered locus">AM1_6410</name>
</gene>
<protein>
    <submittedName>
        <fullName evidence="4">CBS domain protein</fullName>
    </submittedName>
</protein>
<organism evidence="4 6">
    <name type="scientific">Acaryochloris marina (strain MBIC 11017)</name>
    <dbReference type="NCBI Taxonomy" id="329726"/>
    <lineage>
        <taxon>Bacteria</taxon>
        <taxon>Bacillati</taxon>
        <taxon>Cyanobacteriota</taxon>
        <taxon>Cyanophyceae</taxon>
        <taxon>Acaryochloridales</taxon>
        <taxon>Acaryochloridaceae</taxon>
        <taxon>Acaryochloris</taxon>
    </lineage>
</organism>
<evidence type="ECO:0000313" key="6">
    <source>
        <dbReference type="Proteomes" id="UP000000268"/>
    </source>
</evidence>
<dbReference type="eggNOG" id="COG0517">
    <property type="taxonomic scope" value="Bacteria"/>
</dbReference>
<accession>B0C4Y6</accession>